<dbReference type="InterPro" id="IPR011006">
    <property type="entry name" value="CheY-like_superfamily"/>
</dbReference>
<protein>
    <recommendedName>
        <fullName evidence="8">LuxR family transcriptional regulator</fullName>
    </recommendedName>
</protein>
<dbReference type="Pfam" id="PF00072">
    <property type="entry name" value="Response_reg"/>
    <property type="match status" value="1"/>
</dbReference>
<reference evidence="6 7" key="1">
    <citation type="submission" date="2015-05" db="EMBL/GenBank/DDBJ databases">
        <title>Draft genome sequence of Lampropedia sp. CT6, isolated from the microbial mat of a hot water spring, located at Manikaran, India.</title>
        <authorList>
            <person name="Tripathi C."/>
            <person name="Rani P."/>
            <person name="Mahato N.K."/>
            <person name="Lal R."/>
        </authorList>
    </citation>
    <scope>NUCLEOTIDE SEQUENCE [LARGE SCALE GENOMIC DNA]</scope>
    <source>
        <strain evidence="6 7">CT6</strain>
    </source>
</reference>
<keyword evidence="2" id="KW-0238">DNA-binding</keyword>
<accession>A0A0U1PZU0</accession>
<dbReference type="SMART" id="SM00448">
    <property type="entry name" value="REC"/>
    <property type="match status" value="1"/>
</dbReference>
<dbReference type="CDD" id="cd17535">
    <property type="entry name" value="REC_NarL-like"/>
    <property type="match status" value="1"/>
</dbReference>
<evidence type="ECO:0000259" key="4">
    <source>
        <dbReference type="PROSITE" id="PS50043"/>
    </source>
</evidence>
<evidence type="ECO:0000313" key="7">
    <source>
        <dbReference type="Proteomes" id="UP000050580"/>
    </source>
</evidence>
<sequence>MSLPTEPVTVVVIDDHPMFRKGLVMLLEGSSIWRILGDVDGGREGLALIREQQPQLVLLDWHMPAFSGMQVLEEIRTLSLECKVVVLTASQDREDLLLALRLGANGYLLKDTDPDELQDYLLQCCSAEVVLKGQMVSLLLQPEGAQGSPPFPGQINLTARETQTFELLARGLSNKLIAREMGISDGTVKIYVKSLLRKFKVRSRLDLAASFHRVPAP</sequence>
<dbReference type="GO" id="GO:0006355">
    <property type="term" value="P:regulation of DNA-templated transcription"/>
    <property type="evidence" value="ECO:0007669"/>
    <property type="project" value="InterPro"/>
</dbReference>
<dbReference type="SUPFAM" id="SSF46894">
    <property type="entry name" value="C-terminal effector domain of the bipartite response regulators"/>
    <property type="match status" value="1"/>
</dbReference>
<dbReference type="SMART" id="SM00421">
    <property type="entry name" value="HTH_LUXR"/>
    <property type="match status" value="1"/>
</dbReference>
<comment type="caution">
    <text evidence="6">The sequence shown here is derived from an EMBL/GenBank/DDBJ whole genome shotgun (WGS) entry which is preliminary data.</text>
</comment>
<dbReference type="PROSITE" id="PS50043">
    <property type="entry name" value="HTH_LUXR_2"/>
    <property type="match status" value="1"/>
</dbReference>
<dbReference type="GO" id="GO:0003677">
    <property type="term" value="F:DNA binding"/>
    <property type="evidence" value="ECO:0007669"/>
    <property type="project" value="UniProtKB-KW"/>
</dbReference>
<dbReference type="RefSeq" id="WP_046741746.1">
    <property type="nucleotide sequence ID" value="NZ_LBNQ01000023.1"/>
</dbReference>
<keyword evidence="7" id="KW-1185">Reference proteome</keyword>
<feature type="domain" description="Response regulatory" evidence="5">
    <location>
        <begin position="9"/>
        <end position="125"/>
    </location>
</feature>
<dbReference type="PATRIC" id="fig|1610491.3.peg.1657"/>
<dbReference type="PROSITE" id="PS00622">
    <property type="entry name" value="HTH_LUXR_1"/>
    <property type="match status" value="1"/>
</dbReference>
<name>A0A0U1PZU0_9BURK</name>
<dbReference type="InterPro" id="IPR058245">
    <property type="entry name" value="NreC/VraR/RcsB-like_REC"/>
</dbReference>
<dbReference type="EMBL" id="LBNQ01000023">
    <property type="protein sequence ID" value="KKW68044.1"/>
    <property type="molecule type" value="Genomic_DNA"/>
</dbReference>
<dbReference type="InterPro" id="IPR001789">
    <property type="entry name" value="Sig_transdc_resp-reg_receiver"/>
</dbReference>
<dbReference type="PANTHER" id="PTHR43214:SF38">
    <property type="entry name" value="NITRATE_NITRITE RESPONSE REGULATOR PROTEIN NARL"/>
    <property type="match status" value="1"/>
</dbReference>
<dbReference type="STRING" id="1610491.AAV94_07800"/>
<proteinExistence type="predicted"/>
<dbReference type="CDD" id="cd06170">
    <property type="entry name" value="LuxR_C_like"/>
    <property type="match status" value="1"/>
</dbReference>
<gene>
    <name evidence="6" type="ORF">AAV94_07800</name>
</gene>
<evidence type="ECO:0000256" key="2">
    <source>
        <dbReference type="ARBA" id="ARBA00023125"/>
    </source>
</evidence>
<feature type="modified residue" description="4-aspartylphosphate" evidence="3">
    <location>
        <position position="60"/>
    </location>
</feature>
<dbReference type="Pfam" id="PF00196">
    <property type="entry name" value="GerE"/>
    <property type="match status" value="1"/>
</dbReference>
<evidence type="ECO:0000256" key="3">
    <source>
        <dbReference type="PROSITE-ProRule" id="PRU00169"/>
    </source>
</evidence>
<evidence type="ECO:0008006" key="8">
    <source>
        <dbReference type="Google" id="ProtNLM"/>
    </source>
</evidence>
<dbReference type="PRINTS" id="PR00038">
    <property type="entry name" value="HTHLUXR"/>
</dbReference>
<dbReference type="SUPFAM" id="SSF52172">
    <property type="entry name" value="CheY-like"/>
    <property type="match status" value="1"/>
</dbReference>
<evidence type="ECO:0000256" key="1">
    <source>
        <dbReference type="ARBA" id="ARBA00022553"/>
    </source>
</evidence>
<feature type="domain" description="HTH luxR-type" evidence="4">
    <location>
        <begin position="150"/>
        <end position="215"/>
    </location>
</feature>
<dbReference type="PROSITE" id="PS50110">
    <property type="entry name" value="RESPONSE_REGULATORY"/>
    <property type="match status" value="1"/>
</dbReference>
<dbReference type="GO" id="GO:0000160">
    <property type="term" value="P:phosphorelay signal transduction system"/>
    <property type="evidence" value="ECO:0007669"/>
    <property type="project" value="InterPro"/>
</dbReference>
<dbReference type="InterPro" id="IPR039420">
    <property type="entry name" value="WalR-like"/>
</dbReference>
<evidence type="ECO:0000313" key="6">
    <source>
        <dbReference type="EMBL" id="KKW68044.1"/>
    </source>
</evidence>
<dbReference type="OrthoDB" id="3623000at2"/>
<dbReference type="InterPro" id="IPR016032">
    <property type="entry name" value="Sig_transdc_resp-reg_C-effctor"/>
</dbReference>
<evidence type="ECO:0000259" key="5">
    <source>
        <dbReference type="PROSITE" id="PS50110"/>
    </source>
</evidence>
<dbReference type="InterPro" id="IPR000792">
    <property type="entry name" value="Tscrpt_reg_LuxR_C"/>
</dbReference>
<keyword evidence="1 3" id="KW-0597">Phosphoprotein</keyword>
<organism evidence="6 7">
    <name type="scientific">Lampropedia cohaerens</name>
    <dbReference type="NCBI Taxonomy" id="1610491"/>
    <lineage>
        <taxon>Bacteria</taxon>
        <taxon>Pseudomonadati</taxon>
        <taxon>Pseudomonadota</taxon>
        <taxon>Betaproteobacteria</taxon>
        <taxon>Burkholderiales</taxon>
        <taxon>Comamonadaceae</taxon>
        <taxon>Lampropedia</taxon>
    </lineage>
</organism>
<dbReference type="PANTHER" id="PTHR43214">
    <property type="entry name" value="TWO-COMPONENT RESPONSE REGULATOR"/>
    <property type="match status" value="1"/>
</dbReference>
<dbReference type="AlphaFoldDB" id="A0A0U1PZU0"/>
<dbReference type="Gene3D" id="3.40.50.2300">
    <property type="match status" value="1"/>
</dbReference>
<dbReference type="Proteomes" id="UP000050580">
    <property type="component" value="Unassembled WGS sequence"/>
</dbReference>